<evidence type="ECO:0000313" key="3">
    <source>
        <dbReference type="Proteomes" id="UP000176855"/>
    </source>
</evidence>
<keyword evidence="1" id="KW-0472">Membrane</keyword>
<dbReference type="Proteomes" id="UP000176855">
    <property type="component" value="Unassembled WGS sequence"/>
</dbReference>
<keyword evidence="1" id="KW-1133">Transmembrane helix</keyword>
<reference evidence="2 3" key="1">
    <citation type="journal article" date="2016" name="Nat. Commun.">
        <title>Thousands of microbial genomes shed light on interconnected biogeochemical processes in an aquifer system.</title>
        <authorList>
            <person name="Anantharaman K."/>
            <person name="Brown C.T."/>
            <person name="Hug L.A."/>
            <person name="Sharon I."/>
            <person name="Castelle C.J."/>
            <person name="Probst A.J."/>
            <person name="Thomas B.C."/>
            <person name="Singh A."/>
            <person name="Wilkins M.J."/>
            <person name="Karaoz U."/>
            <person name="Brodie E.L."/>
            <person name="Williams K.H."/>
            <person name="Hubbard S.S."/>
            <person name="Banfield J.F."/>
        </authorList>
    </citation>
    <scope>NUCLEOTIDE SEQUENCE [LARGE SCALE GENOMIC DNA]</scope>
</reference>
<protein>
    <submittedName>
        <fullName evidence="2">Uncharacterized protein</fullName>
    </submittedName>
</protein>
<evidence type="ECO:0000256" key="1">
    <source>
        <dbReference type="SAM" id="Phobius"/>
    </source>
</evidence>
<dbReference type="AlphaFoldDB" id="A0A1G2HMP1"/>
<gene>
    <name evidence="2" type="ORF">A2730_00215</name>
</gene>
<evidence type="ECO:0000313" key="2">
    <source>
        <dbReference type="EMBL" id="OGZ63705.1"/>
    </source>
</evidence>
<name>A0A1G2HMP1_9BACT</name>
<keyword evidence="1" id="KW-0812">Transmembrane</keyword>
<sequence>MTTQQKLWYTMIFSAMFFLSGVFFIGFYIFLVFTERYKPFSEAMITLIAMTIVAFLGSLMFFVFYRQEKEDQLLLEQKEQQEKQLTATNK</sequence>
<comment type="caution">
    <text evidence="2">The sequence shown here is derived from an EMBL/GenBank/DDBJ whole genome shotgun (WGS) entry which is preliminary data.</text>
</comment>
<accession>A0A1G2HMP1</accession>
<dbReference type="EMBL" id="MHOO01000011">
    <property type="protein sequence ID" value="OGZ63705.1"/>
    <property type="molecule type" value="Genomic_DNA"/>
</dbReference>
<proteinExistence type="predicted"/>
<organism evidence="2 3">
    <name type="scientific">Candidatus Staskawiczbacteria bacterium RIFCSPHIGHO2_01_FULL_39_25</name>
    <dbReference type="NCBI Taxonomy" id="1802202"/>
    <lineage>
        <taxon>Bacteria</taxon>
        <taxon>Candidatus Staskawicziibacteriota</taxon>
    </lineage>
</organism>
<feature type="transmembrane region" description="Helical" evidence="1">
    <location>
        <begin position="7"/>
        <end position="31"/>
    </location>
</feature>
<dbReference type="STRING" id="1802202.A2730_00215"/>
<feature type="transmembrane region" description="Helical" evidence="1">
    <location>
        <begin position="43"/>
        <end position="65"/>
    </location>
</feature>